<dbReference type="GO" id="GO:0005615">
    <property type="term" value="C:extracellular space"/>
    <property type="evidence" value="ECO:0007669"/>
    <property type="project" value="TreeGrafter"/>
</dbReference>
<dbReference type="InterPro" id="IPR038606">
    <property type="entry name" value="To_sf"/>
</dbReference>
<dbReference type="FunFam" id="3.15.10.30:FF:000001">
    <property type="entry name" value="Takeout-like protein 1"/>
    <property type="match status" value="1"/>
</dbReference>
<reference evidence="6" key="2">
    <citation type="submission" date="2018-07" db="EMBL/GenBank/DDBJ databases">
        <authorList>
            <person name="Quirk P.G."/>
            <person name="Krulwich T.A."/>
        </authorList>
    </citation>
    <scope>NUCLEOTIDE SEQUENCE</scope>
</reference>
<dbReference type="PANTHER" id="PTHR11008">
    <property type="entry name" value="PROTEIN TAKEOUT-LIKE PROTEIN"/>
    <property type="match status" value="1"/>
</dbReference>
<evidence type="ECO:0000256" key="1">
    <source>
        <dbReference type="ARBA" id="ARBA00022729"/>
    </source>
</evidence>
<dbReference type="EMBL" id="UFQT01001286">
    <property type="protein sequence ID" value="SSX29846.1"/>
    <property type="molecule type" value="Genomic_DNA"/>
</dbReference>
<keyword evidence="1 4" id="KW-0732">Signal</keyword>
<protein>
    <submittedName>
        <fullName evidence="6">CSON001784 protein</fullName>
    </submittedName>
</protein>
<feature type="chain" id="PRO_5036062344" evidence="4">
    <location>
        <begin position="21"/>
        <end position="248"/>
    </location>
</feature>
<evidence type="ECO:0000256" key="2">
    <source>
        <dbReference type="ARBA" id="ARBA00023108"/>
    </source>
</evidence>
<dbReference type="SMART" id="SM00700">
    <property type="entry name" value="JHBP"/>
    <property type="match status" value="1"/>
</dbReference>
<evidence type="ECO:0000313" key="6">
    <source>
        <dbReference type="EMBL" id="SSX29846.1"/>
    </source>
</evidence>
<reference evidence="5" key="1">
    <citation type="submission" date="2018-04" db="EMBL/GenBank/DDBJ databases">
        <authorList>
            <person name="Go L.Y."/>
            <person name="Mitchell J.A."/>
        </authorList>
    </citation>
    <scope>NUCLEOTIDE SEQUENCE</scope>
    <source>
        <tissue evidence="5">Whole organism</tissue>
    </source>
</reference>
<proteinExistence type="inferred from homology"/>
<dbReference type="AlphaFoldDB" id="A0A336MHW5"/>
<evidence type="ECO:0000256" key="4">
    <source>
        <dbReference type="SAM" id="SignalP"/>
    </source>
</evidence>
<dbReference type="InterPro" id="IPR010562">
    <property type="entry name" value="Haemolymph_juvenile_hormone-bd"/>
</dbReference>
<organism evidence="6">
    <name type="scientific">Culicoides sonorensis</name>
    <name type="common">Biting midge</name>
    <dbReference type="NCBI Taxonomy" id="179676"/>
    <lineage>
        <taxon>Eukaryota</taxon>
        <taxon>Metazoa</taxon>
        <taxon>Ecdysozoa</taxon>
        <taxon>Arthropoda</taxon>
        <taxon>Hexapoda</taxon>
        <taxon>Insecta</taxon>
        <taxon>Pterygota</taxon>
        <taxon>Neoptera</taxon>
        <taxon>Endopterygota</taxon>
        <taxon>Diptera</taxon>
        <taxon>Nematocera</taxon>
        <taxon>Chironomoidea</taxon>
        <taxon>Ceratopogonidae</taxon>
        <taxon>Ceratopogoninae</taxon>
        <taxon>Culicoides</taxon>
        <taxon>Monoculicoides</taxon>
    </lineage>
</organism>
<keyword evidence="2" id="KW-0090">Biological rhythms</keyword>
<gene>
    <name evidence="6" type="primary">CSON001784</name>
</gene>
<dbReference type="PANTHER" id="PTHR11008:SF31">
    <property type="entry name" value="PROTEIN TAKEOUT-LIKE PROTEIN"/>
    <property type="match status" value="1"/>
</dbReference>
<evidence type="ECO:0000256" key="3">
    <source>
        <dbReference type="ARBA" id="ARBA00060902"/>
    </source>
</evidence>
<dbReference type="VEuPathDB" id="VectorBase:CSON001784"/>
<sequence>MFRRFFYIVLIFSLCVIADAVQQPYYLTKCVKDDPDVNECLIHSGNRLIEFLRKGVPELDIIDVEPVIIDEISISLGTGPDAYKSTFKNVEAYGVSNLTLTNVRSDIDSLQYQLTFEIPRIVVSANYDSSGVLLLVKASGKGDYWGEYENVKAKVYFKAIPAYEENGLTYMTVETAKLDFSVKDIRMGVENLEQGNAVLQAALNLFINTNSQELLKEMKPDLRSKLTQIMEQFMNRLFEKIPLEQWHD</sequence>
<dbReference type="EMBL" id="UFQS01001286">
    <property type="protein sequence ID" value="SSX10124.1"/>
    <property type="molecule type" value="Genomic_DNA"/>
</dbReference>
<evidence type="ECO:0000313" key="5">
    <source>
        <dbReference type="EMBL" id="SSX10124.1"/>
    </source>
</evidence>
<comment type="similarity">
    <text evidence="3">Belongs to the TO family.</text>
</comment>
<dbReference type="GO" id="GO:0007623">
    <property type="term" value="P:circadian rhythm"/>
    <property type="evidence" value="ECO:0007669"/>
    <property type="project" value="UniProtKB-ARBA"/>
</dbReference>
<dbReference type="Gene3D" id="3.15.10.30">
    <property type="entry name" value="Haemolymph juvenile hormone binding protein"/>
    <property type="match status" value="1"/>
</dbReference>
<feature type="signal peptide" evidence="4">
    <location>
        <begin position="1"/>
        <end position="20"/>
    </location>
</feature>
<dbReference type="Pfam" id="PF06585">
    <property type="entry name" value="JHBP"/>
    <property type="match status" value="1"/>
</dbReference>
<name>A0A336MHW5_CULSO</name>
<dbReference type="OMA" id="TSNTHIF"/>
<accession>A0A336MHW5</accession>